<keyword evidence="1" id="KW-0677">Repeat</keyword>
<dbReference type="OrthoDB" id="2157354at2759"/>
<dbReference type="AlphaFoldDB" id="A0A423SE23"/>
<evidence type="ECO:0000256" key="3">
    <source>
        <dbReference type="PROSITE-ProRule" id="PRU00023"/>
    </source>
</evidence>
<feature type="repeat" description="ANK" evidence="3">
    <location>
        <begin position="66"/>
        <end position="98"/>
    </location>
</feature>
<feature type="repeat" description="ANK" evidence="3">
    <location>
        <begin position="102"/>
        <end position="134"/>
    </location>
</feature>
<dbReference type="PANTHER" id="PTHR24198">
    <property type="entry name" value="ANKYRIN REPEAT AND PROTEIN KINASE DOMAIN-CONTAINING PROTEIN"/>
    <property type="match status" value="1"/>
</dbReference>
<reference evidence="4 5" key="1">
    <citation type="submission" date="2018-04" db="EMBL/GenBank/DDBJ databases">
        <authorList>
            <person name="Zhang X."/>
            <person name="Yuan J."/>
            <person name="Li F."/>
            <person name="Xiang J."/>
        </authorList>
    </citation>
    <scope>NUCLEOTIDE SEQUENCE [LARGE SCALE GENOMIC DNA]</scope>
    <source>
        <tissue evidence="4">Muscle</tissue>
    </source>
</reference>
<gene>
    <name evidence="4" type="ORF">C7M84_019706</name>
</gene>
<keyword evidence="5" id="KW-1185">Reference proteome</keyword>
<feature type="non-terminal residue" evidence="4">
    <location>
        <position position="447"/>
    </location>
</feature>
<reference evidence="4 5" key="2">
    <citation type="submission" date="2019-01" db="EMBL/GenBank/DDBJ databases">
        <title>The decoding of complex shrimp genome reveals the adaptation for benthos swimmer, frequently molting mechanism and breeding impact on genome.</title>
        <authorList>
            <person name="Sun Y."/>
            <person name="Gao Y."/>
            <person name="Yu Y."/>
        </authorList>
    </citation>
    <scope>NUCLEOTIDE SEQUENCE [LARGE SCALE GENOMIC DNA]</scope>
    <source>
        <tissue evidence="4">Muscle</tissue>
    </source>
</reference>
<evidence type="ECO:0000256" key="1">
    <source>
        <dbReference type="ARBA" id="ARBA00022737"/>
    </source>
</evidence>
<sequence length="447" mass="48648">VVMVADVENQKTPLVTAMEMGKPQLRADSVNELLERDDDAGLRQLVQRFSEDQVRRPQPLPSQAAHIVTSLHVAAQKGKLKCMRVLLDNSPSADVLDAPDHDGNTPLMTGVKEAQHEAVKMLLEAGAHVNARNNKGQTALHIITLAIHKNAKPEEALQKTAKLLLDWHNIDLEAHNGSGLTALATAARYLPEGSGAPRSGFLIEFCRNLVAAGASLEETVGSEASEDVLRKKQALTAVLMGVGRGDAPPRPALSRFLDLLVLRKGAKEIRDFMPKNSANCRLGSKSLLFHAVDSSDEELTRLFLDRGADPWAAEITKVLPIYRAAAKGHAPIFELLLERMKTNASKKVDLQEHTFHILKKLIENSRRQKGAAPEIDHLRCLERILQNDVVLNLSKPGDLAHPFLSTPPSPARPATLPTSSVLHLTPPLIHAIDIDTHANASSVGTET</sequence>
<dbReference type="Gene3D" id="1.25.40.20">
    <property type="entry name" value="Ankyrin repeat-containing domain"/>
    <property type="match status" value="2"/>
</dbReference>
<dbReference type="PANTHER" id="PTHR24198:SF165">
    <property type="entry name" value="ANKYRIN REPEAT-CONTAINING PROTEIN-RELATED"/>
    <property type="match status" value="1"/>
</dbReference>
<dbReference type="STRING" id="6689.A0A423SE23"/>
<proteinExistence type="predicted"/>
<dbReference type="SMART" id="SM00248">
    <property type="entry name" value="ANK"/>
    <property type="match status" value="6"/>
</dbReference>
<dbReference type="Pfam" id="PF12796">
    <property type="entry name" value="Ank_2"/>
    <property type="match status" value="1"/>
</dbReference>
<dbReference type="Proteomes" id="UP000283509">
    <property type="component" value="Unassembled WGS sequence"/>
</dbReference>
<dbReference type="InterPro" id="IPR002110">
    <property type="entry name" value="Ankyrin_rpt"/>
</dbReference>
<evidence type="ECO:0000256" key="2">
    <source>
        <dbReference type="ARBA" id="ARBA00023043"/>
    </source>
</evidence>
<accession>A0A423SE23</accession>
<comment type="caution">
    <text evidence="4">The sequence shown here is derived from an EMBL/GenBank/DDBJ whole genome shotgun (WGS) entry which is preliminary data.</text>
</comment>
<keyword evidence="2 3" id="KW-0040">ANK repeat</keyword>
<evidence type="ECO:0000313" key="4">
    <source>
        <dbReference type="EMBL" id="ROT62455.1"/>
    </source>
</evidence>
<dbReference type="EMBL" id="QCYY01003675">
    <property type="protein sequence ID" value="ROT62455.1"/>
    <property type="molecule type" value="Genomic_DNA"/>
</dbReference>
<organism evidence="4 5">
    <name type="scientific">Penaeus vannamei</name>
    <name type="common">Whiteleg shrimp</name>
    <name type="synonym">Litopenaeus vannamei</name>
    <dbReference type="NCBI Taxonomy" id="6689"/>
    <lineage>
        <taxon>Eukaryota</taxon>
        <taxon>Metazoa</taxon>
        <taxon>Ecdysozoa</taxon>
        <taxon>Arthropoda</taxon>
        <taxon>Crustacea</taxon>
        <taxon>Multicrustacea</taxon>
        <taxon>Malacostraca</taxon>
        <taxon>Eumalacostraca</taxon>
        <taxon>Eucarida</taxon>
        <taxon>Decapoda</taxon>
        <taxon>Dendrobranchiata</taxon>
        <taxon>Penaeoidea</taxon>
        <taxon>Penaeidae</taxon>
        <taxon>Penaeus</taxon>
    </lineage>
</organism>
<dbReference type="InterPro" id="IPR036770">
    <property type="entry name" value="Ankyrin_rpt-contain_sf"/>
</dbReference>
<name>A0A423SE23_PENVA</name>
<dbReference type="PROSITE" id="PS50088">
    <property type="entry name" value="ANK_REPEAT"/>
    <property type="match status" value="2"/>
</dbReference>
<dbReference type="SUPFAM" id="SSF48403">
    <property type="entry name" value="Ankyrin repeat"/>
    <property type="match status" value="2"/>
</dbReference>
<protein>
    <submittedName>
        <fullName evidence="4">Uncharacterized protein</fullName>
    </submittedName>
</protein>
<evidence type="ECO:0000313" key="5">
    <source>
        <dbReference type="Proteomes" id="UP000283509"/>
    </source>
</evidence>
<feature type="non-terminal residue" evidence="4">
    <location>
        <position position="1"/>
    </location>
</feature>
<dbReference type="PROSITE" id="PS50297">
    <property type="entry name" value="ANK_REP_REGION"/>
    <property type="match status" value="1"/>
</dbReference>